<reference evidence="2" key="1">
    <citation type="journal article" date="2019" name="Int. J. Syst. Evol. Microbiol.">
        <title>The Global Catalogue of Microorganisms (GCM) 10K type strain sequencing project: providing services to taxonomists for standard genome sequencing and annotation.</title>
        <authorList>
            <consortium name="The Broad Institute Genomics Platform"/>
            <consortium name="The Broad Institute Genome Sequencing Center for Infectious Disease"/>
            <person name="Wu L."/>
            <person name="Ma J."/>
        </authorList>
    </citation>
    <scope>NUCLEOTIDE SEQUENCE [LARGE SCALE GENOMIC DNA]</scope>
    <source>
        <strain evidence="2">CCUG 42722</strain>
    </source>
</reference>
<evidence type="ECO:0000313" key="2">
    <source>
        <dbReference type="Proteomes" id="UP001596011"/>
    </source>
</evidence>
<proteinExistence type="predicted"/>
<comment type="caution">
    <text evidence="1">The sequence shown here is derived from an EMBL/GenBank/DDBJ whole genome shotgun (WGS) entry which is preliminary data.</text>
</comment>
<evidence type="ECO:0000313" key="1">
    <source>
        <dbReference type="EMBL" id="MFC4628072.1"/>
    </source>
</evidence>
<dbReference type="RefSeq" id="WP_377133805.1">
    <property type="nucleotide sequence ID" value="NZ_JBHSFI010000003.1"/>
</dbReference>
<dbReference type="GO" id="GO:0016787">
    <property type="term" value="F:hydrolase activity"/>
    <property type="evidence" value="ECO:0007669"/>
    <property type="project" value="UniProtKB-KW"/>
</dbReference>
<name>A0ABV9HD82_9MICO</name>
<sequence>MLVVHGTADTLVPIDTSIAAMPLLNTESQLLKIEGAQHGFAVDDDPTYLDPQSRVWQEQTIRAVGEWVTT</sequence>
<dbReference type="EMBL" id="JBHSFI010000003">
    <property type="protein sequence ID" value="MFC4628072.1"/>
    <property type="molecule type" value="Genomic_DNA"/>
</dbReference>
<keyword evidence="2" id="KW-1185">Reference proteome</keyword>
<dbReference type="SUPFAM" id="SSF53474">
    <property type="entry name" value="alpha/beta-Hydrolases"/>
    <property type="match status" value="1"/>
</dbReference>
<accession>A0ABV9HD82</accession>
<dbReference type="EC" id="3.4.-.-" evidence="1"/>
<dbReference type="Proteomes" id="UP001596011">
    <property type="component" value="Unassembled WGS sequence"/>
</dbReference>
<dbReference type="Gene3D" id="3.40.50.1820">
    <property type="entry name" value="alpha/beta hydrolase"/>
    <property type="match status" value="1"/>
</dbReference>
<organism evidence="1 2">
    <name type="scientific">Promicromonospora alba</name>
    <dbReference type="NCBI Taxonomy" id="1616110"/>
    <lineage>
        <taxon>Bacteria</taxon>
        <taxon>Bacillati</taxon>
        <taxon>Actinomycetota</taxon>
        <taxon>Actinomycetes</taxon>
        <taxon>Micrococcales</taxon>
        <taxon>Promicromonosporaceae</taxon>
        <taxon>Promicromonospora</taxon>
    </lineage>
</organism>
<protein>
    <submittedName>
        <fullName evidence="1">Alpha/beta hydrolase family protein</fullName>
        <ecNumber evidence="1">3.4.-.-</ecNumber>
    </submittedName>
</protein>
<gene>
    <name evidence="1" type="ORF">ACFO6V_07500</name>
</gene>
<dbReference type="InterPro" id="IPR029058">
    <property type="entry name" value="AB_hydrolase_fold"/>
</dbReference>
<keyword evidence="1" id="KW-0378">Hydrolase</keyword>